<accession>A0ABD2WB63</accession>
<proteinExistence type="inferred from homology"/>
<comment type="caution">
    <text evidence="12">The sequence shown here is derived from an EMBL/GenBank/DDBJ whole genome shotgun (WGS) entry which is preliminary data.</text>
</comment>
<evidence type="ECO:0000256" key="6">
    <source>
        <dbReference type="ARBA" id="ARBA00022824"/>
    </source>
</evidence>
<dbReference type="PANTHER" id="PTHR13448:SF0">
    <property type="entry name" value="TRANSMEMBRANE PROTEIN 214"/>
    <property type="match status" value="1"/>
</dbReference>
<evidence type="ECO:0000256" key="5">
    <source>
        <dbReference type="ARBA" id="ARBA00022703"/>
    </source>
</evidence>
<gene>
    <name evidence="12" type="ORF">TKK_014998</name>
</gene>
<evidence type="ECO:0000256" key="4">
    <source>
        <dbReference type="ARBA" id="ARBA00022692"/>
    </source>
</evidence>
<evidence type="ECO:0000256" key="7">
    <source>
        <dbReference type="ARBA" id="ARBA00022989"/>
    </source>
</evidence>
<sequence length="693" mass="78379">MSQNGGWEVVGKNKKDKAAGGKNGKLSKAEKKKFIDNAPRVEDFLPLDQVKTLYDNLGGNKDNKKVLKEKANKTKENEEKQKKQKQNQHSEKKKEDSPKISPKPPKEKQPKTLEEALKMISVTEILTMLSSNKTSFPDAPLLWLKNLGAYLNSKITIDKDDPMFTGKPDNYPLNLVPQTLYSLCEKVIQDAGPATVKLFYEYIFTAITIEMGKGAPVVGYKILIQLLAKYDPKLSVSNIQKLINMRNSYQNRKPIGLTLLWCFNQGGKQNLSVGLKVWQEVMAPMMEAKSYCSSVMKILTELVKTHLSTEENLQFDSYFSIYEAFFSGKYNLSQQVVKEGFEICKTLRVILLNNKSLNHKKVFDAIFPLIQKQTTDELKTELVNILTLCLGHDDRCFAAWKSLYMKNLCATALLLSHIETNWNKLTPALNPKVVNEVIETFLTTHEKRTTKGKGKEDKYLALSIGNAKTLARKMAEKKAKKGGFRWKTICLLLLLLIGGFVAYDSHKYGSFGATSTGKFMRETGISDFAEKSWNTTKVLVDDGFKKLESTSPEHYKMVKDFFAPYVKLTGDFYRVVQDVAVKQFVNIATYISDTRPLVAAKIEEYAPGLLDSVQTGVSKAMNAMKNAFIFMVEQIIENTSLALRYLKTNVFVGKLSPESLQNYASLAINRTHIFASQTYDWVYEKVQTFSKVN</sequence>
<evidence type="ECO:0000256" key="8">
    <source>
        <dbReference type="ARBA" id="ARBA00023136"/>
    </source>
</evidence>
<evidence type="ECO:0000256" key="1">
    <source>
        <dbReference type="ARBA" id="ARBA00004477"/>
    </source>
</evidence>
<dbReference type="Proteomes" id="UP001627154">
    <property type="component" value="Unassembled WGS sequence"/>
</dbReference>
<dbReference type="EMBL" id="JBJJXI010000121">
    <property type="protein sequence ID" value="KAL3390197.1"/>
    <property type="molecule type" value="Genomic_DNA"/>
</dbReference>
<feature type="compositionally biased region" description="Basic and acidic residues" evidence="11">
    <location>
        <begin position="61"/>
        <end position="81"/>
    </location>
</feature>
<keyword evidence="13" id="KW-1185">Reference proteome</keyword>
<feature type="region of interest" description="Disordered" evidence="11">
    <location>
        <begin position="54"/>
        <end position="112"/>
    </location>
</feature>
<dbReference type="AlphaFoldDB" id="A0ABD2WB63"/>
<evidence type="ECO:0000256" key="2">
    <source>
        <dbReference type="ARBA" id="ARBA00007984"/>
    </source>
</evidence>
<dbReference type="InterPro" id="IPR019308">
    <property type="entry name" value="TMEM214"/>
</dbReference>
<evidence type="ECO:0008006" key="14">
    <source>
        <dbReference type="Google" id="ProtNLM"/>
    </source>
</evidence>
<keyword evidence="6" id="KW-0256">Endoplasmic reticulum</keyword>
<comment type="subunit">
    <text evidence="3">Constitutively interacts with CASP4; required for the localization of procaspase 4 to the ER.</text>
</comment>
<comment type="similarity">
    <text evidence="2">Belongs to the TMEM214 family.</text>
</comment>
<organism evidence="12 13">
    <name type="scientific">Trichogramma kaykai</name>
    <dbReference type="NCBI Taxonomy" id="54128"/>
    <lineage>
        <taxon>Eukaryota</taxon>
        <taxon>Metazoa</taxon>
        <taxon>Ecdysozoa</taxon>
        <taxon>Arthropoda</taxon>
        <taxon>Hexapoda</taxon>
        <taxon>Insecta</taxon>
        <taxon>Pterygota</taxon>
        <taxon>Neoptera</taxon>
        <taxon>Endopterygota</taxon>
        <taxon>Hymenoptera</taxon>
        <taxon>Apocrita</taxon>
        <taxon>Proctotrupomorpha</taxon>
        <taxon>Chalcidoidea</taxon>
        <taxon>Trichogrammatidae</taxon>
        <taxon>Trichogramma</taxon>
    </lineage>
</organism>
<dbReference type="GO" id="GO:0006915">
    <property type="term" value="P:apoptotic process"/>
    <property type="evidence" value="ECO:0007669"/>
    <property type="project" value="UniProtKB-KW"/>
</dbReference>
<dbReference type="PANTHER" id="PTHR13448">
    <property type="entry name" value="TRANSMEMBRANE PROTEIN 214"/>
    <property type="match status" value="1"/>
</dbReference>
<evidence type="ECO:0000313" key="13">
    <source>
        <dbReference type="Proteomes" id="UP001627154"/>
    </source>
</evidence>
<keyword evidence="9" id="KW-0325">Glycoprotein</keyword>
<dbReference type="GO" id="GO:0005789">
    <property type="term" value="C:endoplasmic reticulum membrane"/>
    <property type="evidence" value="ECO:0007669"/>
    <property type="project" value="UniProtKB-SubCell"/>
</dbReference>
<comment type="function">
    <text evidence="10">Critical mediator, in cooperation with CASP4, of endoplasmic reticulum-stress induced apoptosis. Required or the activation of CASP4 following endoplasmic reticulum stress.</text>
</comment>
<evidence type="ECO:0000256" key="11">
    <source>
        <dbReference type="SAM" id="MobiDB-lite"/>
    </source>
</evidence>
<keyword evidence="8" id="KW-0472">Membrane</keyword>
<feature type="compositionally biased region" description="Basic and acidic residues" evidence="11">
    <location>
        <begin position="88"/>
        <end position="112"/>
    </location>
</feature>
<feature type="region of interest" description="Disordered" evidence="11">
    <location>
        <begin position="1"/>
        <end position="32"/>
    </location>
</feature>
<evidence type="ECO:0000313" key="12">
    <source>
        <dbReference type="EMBL" id="KAL3390197.1"/>
    </source>
</evidence>
<evidence type="ECO:0000256" key="9">
    <source>
        <dbReference type="ARBA" id="ARBA00023180"/>
    </source>
</evidence>
<reference evidence="12 13" key="1">
    <citation type="journal article" date="2024" name="bioRxiv">
        <title>A reference genome for Trichogramma kaykai: A tiny desert-dwelling parasitoid wasp with competing sex-ratio distorters.</title>
        <authorList>
            <person name="Culotta J."/>
            <person name="Lindsey A.R."/>
        </authorList>
    </citation>
    <scope>NUCLEOTIDE SEQUENCE [LARGE SCALE GENOMIC DNA]</scope>
    <source>
        <strain evidence="12 13">KSX58</strain>
    </source>
</reference>
<protein>
    <recommendedName>
        <fullName evidence="14">Transmembrane protein 214-A</fullName>
    </recommendedName>
</protein>
<dbReference type="Pfam" id="PF10151">
    <property type="entry name" value="TMEM214"/>
    <property type="match status" value="1"/>
</dbReference>
<keyword evidence="7" id="KW-1133">Transmembrane helix</keyword>
<evidence type="ECO:0000256" key="10">
    <source>
        <dbReference type="ARBA" id="ARBA00024938"/>
    </source>
</evidence>
<keyword evidence="5" id="KW-0053">Apoptosis</keyword>
<evidence type="ECO:0000256" key="3">
    <source>
        <dbReference type="ARBA" id="ARBA00011720"/>
    </source>
</evidence>
<keyword evidence="4" id="KW-0812">Transmembrane</keyword>
<comment type="subcellular location">
    <subcellularLocation>
        <location evidence="1">Endoplasmic reticulum membrane</location>
        <topology evidence="1">Multi-pass membrane protein</topology>
    </subcellularLocation>
</comment>
<name>A0ABD2WB63_9HYME</name>